<feature type="compositionally biased region" description="Low complexity" evidence="2">
    <location>
        <begin position="173"/>
        <end position="243"/>
    </location>
</feature>
<keyword evidence="7" id="KW-1185">Reference proteome</keyword>
<dbReference type="InterPro" id="IPR016187">
    <property type="entry name" value="CTDL_fold"/>
</dbReference>
<keyword evidence="3" id="KW-0812">Transmembrane</keyword>
<dbReference type="AlphaFoldDB" id="A0AA88YN88"/>
<evidence type="ECO:0000313" key="6">
    <source>
        <dbReference type="EMBL" id="KAK3104703.1"/>
    </source>
</evidence>
<dbReference type="Pfam" id="PF00059">
    <property type="entry name" value="Lectin_C"/>
    <property type="match status" value="1"/>
</dbReference>
<organism evidence="6 7">
    <name type="scientific">Pinctada imbricata</name>
    <name type="common">Atlantic pearl-oyster</name>
    <name type="synonym">Pinctada martensii</name>
    <dbReference type="NCBI Taxonomy" id="66713"/>
    <lineage>
        <taxon>Eukaryota</taxon>
        <taxon>Metazoa</taxon>
        <taxon>Spiralia</taxon>
        <taxon>Lophotrochozoa</taxon>
        <taxon>Mollusca</taxon>
        <taxon>Bivalvia</taxon>
        <taxon>Autobranchia</taxon>
        <taxon>Pteriomorphia</taxon>
        <taxon>Pterioida</taxon>
        <taxon>Pterioidea</taxon>
        <taxon>Pteriidae</taxon>
        <taxon>Pinctada</taxon>
    </lineage>
</organism>
<dbReference type="PROSITE" id="PS00615">
    <property type="entry name" value="C_TYPE_LECTIN_1"/>
    <property type="match status" value="1"/>
</dbReference>
<feature type="signal peptide" evidence="4">
    <location>
        <begin position="1"/>
        <end position="22"/>
    </location>
</feature>
<gene>
    <name evidence="6" type="ORF">FSP39_008157</name>
</gene>
<evidence type="ECO:0000256" key="2">
    <source>
        <dbReference type="SAM" id="MobiDB-lite"/>
    </source>
</evidence>
<keyword evidence="1" id="KW-1015">Disulfide bond</keyword>
<evidence type="ECO:0000256" key="3">
    <source>
        <dbReference type="SAM" id="Phobius"/>
    </source>
</evidence>
<evidence type="ECO:0000313" key="7">
    <source>
        <dbReference type="Proteomes" id="UP001186944"/>
    </source>
</evidence>
<dbReference type="CDD" id="cd00037">
    <property type="entry name" value="CLECT"/>
    <property type="match status" value="1"/>
</dbReference>
<dbReference type="InterPro" id="IPR016186">
    <property type="entry name" value="C-type_lectin-like/link_sf"/>
</dbReference>
<sequence>MERIFMLLWLVFAVSVIQDTAGNDVDRCPDNLPRTDNLKAFREKCYEFHNVEKSWYSARDFCTSLGGWLVQIRDWPTQSFVHNVLISLNWNRNGVWLGAHDLDYEGQWKWVQGYPLTFTNWALGQPGGCQVVVVCVEDCANLRLDDNGLWHDYPCDMEPYSFVCEYEMLPETTTTTPTTTTTLQTTTTLPNTTLPNTTVSTPSSSTTTNITTVPATSSLSTALSSTSSMSSSSTQNTTLSSASVSMTTKYSTSTQETSRTSTSSVHTTVETTTSGIMGPDRQKSGENSKSGMTHGEVAGLAVALLGLAFLSGVICTYFAVKKHRRNKSLETPRTDDVHYVVQPSNQAAIDERRLVLNILYSVPDSPPKYEDIDHNNGQSRLQNNVGNIEQKRPLDGALVSRDSYLGKSPVVDSNTSVPYSDKGEFVELPVDDDDTYCTHDDTVFYKEKSEPEAKYEIPAGSNHPYRKVSKTQKYETGDDSNADHVLYDDANPGIEVKDDHSDLDLEEQHIYCAMIDVHQPEVEVKPLNDSVYEEPISAKALDDYLSHKYSTRAINDEYICSDSIGADSASSDTESKISEEGAMKELEAVLAEYDVVPGTSRDNSMTHDVNSKDNEATPYEIPKNVDKVKEYDSTGSCDSARLAVPDDAYLLVCDNDASHDVISGIDNPTYSG</sequence>
<comment type="caution">
    <text evidence="6">The sequence shown here is derived from an EMBL/GenBank/DDBJ whole genome shotgun (WGS) entry which is preliminary data.</text>
</comment>
<evidence type="ECO:0000259" key="5">
    <source>
        <dbReference type="PROSITE" id="PS50041"/>
    </source>
</evidence>
<proteinExistence type="predicted"/>
<dbReference type="SMART" id="SM00034">
    <property type="entry name" value="CLECT"/>
    <property type="match status" value="1"/>
</dbReference>
<evidence type="ECO:0000256" key="1">
    <source>
        <dbReference type="ARBA" id="ARBA00023157"/>
    </source>
</evidence>
<feature type="compositionally biased region" description="Basic and acidic residues" evidence="2">
    <location>
        <begin position="472"/>
        <end position="487"/>
    </location>
</feature>
<dbReference type="EMBL" id="VSWD01000004">
    <property type="protein sequence ID" value="KAK3104703.1"/>
    <property type="molecule type" value="Genomic_DNA"/>
</dbReference>
<evidence type="ECO:0000256" key="4">
    <source>
        <dbReference type="SAM" id="SignalP"/>
    </source>
</evidence>
<feature type="region of interest" description="Disordered" evidence="2">
    <location>
        <begin position="472"/>
        <end position="497"/>
    </location>
</feature>
<dbReference type="SUPFAM" id="SSF56436">
    <property type="entry name" value="C-type lectin-like"/>
    <property type="match status" value="1"/>
</dbReference>
<reference evidence="6" key="1">
    <citation type="submission" date="2019-08" db="EMBL/GenBank/DDBJ databases">
        <title>The improved chromosome-level genome for the pearl oyster Pinctada fucata martensii using PacBio sequencing and Hi-C.</title>
        <authorList>
            <person name="Zheng Z."/>
        </authorList>
    </citation>
    <scope>NUCLEOTIDE SEQUENCE</scope>
    <source>
        <strain evidence="6">ZZ-2019</strain>
        <tissue evidence="6">Adductor muscle</tissue>
    </source>
</reference>
<feature type="chain" id="PRO_5041692336" description="C-type lectin domain-containing protein" evidence="4">
    <location>
        <begin position="23"/>
        <end position="672"/>
    </location>
</feature>
<feature type="compositionally biased region" description="Low complexity" evidence="2">
    <location>
        <begin position="251"/>
        <end position="274"/>
    </location>
</feature>
<dbReference type="Proteomes" id="UP001186944">
    <property type="component" value="Unassembled WGS sequence"/>
</dbReference>
<feature type="region of interest" description="Disordered" evidence="2">
    <location>
        <begin position="173"/>
        <end position="292"/>
    </location>
</feature>
<accession>A0AA88YN88</accession>
<protein>
    <recommendedName>
        <fullName evidence="5">C-type lectin domain-containing protein</fullName>
    </recommendedName>
</protein>
<feature type="domain" description="C-type lectin" evidence="5">
    <location>
        <begin position="41"/>
        <end position="156"/>
    </location>
</feature>
<name>A0AA88YN88_PINIB</name>
<dbReference type="InterPro" id="IPR018378">
    <property type="entry name" value="C-type_lectin_CS"/>
</dbReference>
<keyword evidence="4" id="KW-0732">Signal</keyword>
<keyword evidence="3" id="KW-1133">Transmembrane helix</keyword>
<feature type="region of interest" description="Disordered" evidence="2">
    <location>
        <begin position="598"/>
        <end position="617"/>
    </location>
</feature>
<keyword evidence="3" id="KW-0472">Membrane</keyword>
<dbReference type="Gene3D" id="3.10.100.10">
    <property type="entry name" value="Mannose-Binding Protein A, subunit A"/>
    <property type="match status" value="1"/>
</dbReference>
<feature type="transmembrane region" description="Helical" evidence="3">
    <location>
        <begin position="297"/>
        <end position="320"/>
    </location>
</feature>
<dbReference type="InterPro" id="IPR050111">
    <property type="entry name" value="C-type_lectin/snaclec_domain"/>
</dbReference>
<dbReference type="PANTHER" id="PTHR22803">
    <property type="entry name" value="MANNOSE, PHOSPHOLIPASE, LECTIN RECEPTOR RELATED"/>
    <property type="match status" value="1"/>
</dbReference>
<dbReference type="PROSITE" id="PS50041">
    <property type="entry name" value="C_TYPE_LECTIN_2"/>
    <property type="match status" value="1"/>
</dbReference>
<dbReference type="InterPro" id="IPR001304">
    <property type="entry name" value="C-type_lectin-like"/>
</dbReference>